<keyword evidence="2" id="KW-1185">Reference proteome</keyword>
<dbReference type="GeneID" id="10394991"/>
<sequence>MQDVFEKARKDMLYPPIGLTITDGDVCKLEFSRKHRLVIGRDFARKFSEKGLLGAFHHALNHWAKHPYDLKTIILESFWLRNYENGNEIRELFDDVVANLDLVVNRGLDAIAETYRELPVEGEADALLRAYFSEITGLDFGKFELSDELERRLSVLLKIDFLDRRKLKSNIQLFAELFSDLDISLPFENPSLDDFSKQEIERALAEIAKDVDLEEFEEISKFLGISGGEGKQRRADVEWYRHKASRYVVYIESSARTGSLYPNELVDFSLDDAIDFYSPIESYGKIIPGIAKKYEAEEFEGQSSEARNAVIIIDSSGSMKNPQKCSYAVLGAFAIARSYMDMGGKVGVINFSGRSIEVPPSRGNDVYEALAVYQGGGTRLDVEKLKSYVEKYDCAECDFILITDAGIENIEEAVAYLSSLRSLTVIWIREYAKDVEDFRKRSGRLKGIAANFIEVEDERDIPKIVIRWRKEE</sequence>
<accession>F2KRC2</accession>
<evidence type="ECO:0000313" key="1">
    <source>
        <dbReference type="EMBL" id="AEA47856.1"/>
    </source>
</evidence>
<dbReference type="Proteomes" id="UP000008136">
    <property type="component" value="Chromosome"/>
</dbReference>
<dbReference type="KEGG" id="ave:Arcve_1861"/>
<evidence type="ECO:0008006" key="3">
    <source>
        <dbReference type="Google" id="ProtNLM"/>
    </source>
</evidence>
<dbReference type="AlphaFoldDB" id="F2KRC2"/>
<reference evidence="1 2" key="1">
    <citation type="submission" date="2011-03" db="EMBL/GenBank/DDBJ databases">
        <title>The complete genome of Archaeoglobus veneficus SNP6.</title>
        <authorList>
            <consortium name="US DOE Joint Genome Institute (JGI-PGF)"/>
            <person name="Lucas S."/>
            <person name="Copeland A."/>
            <person name="Lapidus A."/>
            <person name="Bruce D."/>
            <person name="Goodwin L."/>
            <person name="Pitluck S."/>
            <person name="Kyrpides N."/>
            <person name="Mavromatis K."/>
            <person name="Pagani I."/>
            <person name="Ivanova N."/>
            <person name="Mikhailova N."/>
            <person name="Lu M."/>
            <person name="Detter J.C."/>
            <person name="Tapia R."/>
            <person name="Han C."/>
            <person name="Land M."/>
            <person name="Hauser L."/>
            <person name="Markowitz V."/>
            <person name="Cheng J.-F."/>
            <person name="Hugenholtz P."/>
            <person name="Woyke T."/>
            <person name="Wu D."/>
            <person name="Spring S."/>
            <person name="Brambilla E."/>
            <person name="Klenk H.-P."/>
            <person name="Eisen J.A."/>
        </authorList>
    </citation>
    <scope>NUCLEOTIDE SEQUENCE [LARGE SCALE GENOMIC DNA]</scope>
    <source>
        <strain>SNP6</strain>
    </source>
</reference>
<dbReference type="STRING" id="693661.Arcve_1861"/>
<dbReference type="InterPro" id="IPR036465">
    <property type="entry name" value="vWFA_dom_sf"/>
</dbReference>
<organism evidence="1 2">
    <name type="scientific">Archaeoglobus veneficus (strain DSM 11195 / SNP6)</name>
    <dbReference type="NCBI Taxonomy" id="693661"/>
    <lineage>
        <taxon>Archaea</taxon>
        <taxon>Methanobacteriati</taxon>
        <taxon>Methanobacteriota</taxon>
        <taxon>Archaeoglobi</taxon>
        <taxon>Archaeoglobales</taxon>
        <taxon>Archaeoglobaceae</taxon>
        <taxon>Archaeoglobus</taxon>
    </lineage>
</organism>
<dbReference type="EMBL" id="CP002588">
    <property type="protein sequence ID" value="AEA47856.1"/>
    <property type="molecule type" value="Genomic_DNA"/>
</dbReference>
<evidence type="ECO:0000313" key="2">
    <source>
        <dbReference type="Proteomes" id="UP000008136"/>
    </source>
</evidence>
<dbReference type="eggNOG" id="arCOG02902">
    <property type="taxonomic scope" value="Archaea"/>
</dbReference>
<name>F2KRC2_ARCVS</name>
<dbReference type="RefSeq" id="WP_013684512.1">
    <property type="nucleotide sequence ID" value="NC_015320.1"/>
</dbReference>
<dbReference type="SUPFAM" id="SSF53300">
    <property type="entry name" value="vWA-like"/>
    <property type="match status" value="1"/>
</dbReference>
<gene>
    <name evidence="1" type="ordered locus">Arcve_1861</name>
</gene>
<protein>
    <recommendedName>
        <fullName evidence="3">VWA domain-containing protein</fullName>
    </recommendedName>
</protein>
<dbReference type="HOGENOM" id="CLU_578227_0_0_2"/>
<proteinExistence type="predicted"/>